<dbReference type="EMBL" id="CP021422">
    <property type="protein sequence ID" value="ASB42623.1"/>
    <property type="molecule type" value="Genomic_DNA"/>
</dbReference>
<keyword evidence="1" id="KW-0812">Transmembrane</keyword>
<feature type="transmembrane region" description="Helical" evidence="1">
    <location>
        <begin position="33"/>
        <end position="56"/>
    </location>
</feature>
<evidence type="ECO:0000313" key="3">
    <source>
        <dbReference type="EMBL" id="QQR31920.1"/>
    </source>
</evidence>
<evidence type="ECO:0000313" key="2">
    <source>
        <dbReference type="EMBL" id="ASB42623.1"/>
    </source>
</evidence>
<dbReference type="RefSeq" id="WP_066537365.1">
    <property type="nucleotide sequence ID" value="NZ_CP021422.1"/>
</dbReference>
<keyword evidence="1" id="KW-1133">Transmembrane helix</keyword>
<name>A0A1Z2XW32_9FIRM</name>
<feature type="transmembrane region" description="Helical" evidence="1">
    <location>
        <begin position="87"/>
        <end position="108"/>
    </location>
</feature>
<proteinExistence type="predicted"/>
<reference evidence="3 5" key="3">
    <citation type="submission" date="2020-11" db="EMBL/GenBank/DDBJ databases">
        <title>Closed and high quality bacterial genomes of the OMM12 community.</title>
        <authorList>
            <person name="Marbouty M."/>
            <person name="Lamy-Besnier Q."/>
            <person name="Debarbieux L."/>
            <person name="Koszul R."/>
        </authorList>
    </citation>
    <scope>NUCLEOTIDE SEQUENCE [LARGE SCALE GENOMIC DNA]</scope>
    <source>
        <strain evidence="3 5">KB18</strain>
    </source>
</reference>
<accession>A0A1Z2XW32</accession>
<dbReference type="Proteomes" id="UP000596035">
    <property type="component" value="Chromosome"/>
</dbReference>
<sequence length="116" mass="12684">MKRSTLIALAVQTGVLFALPGMAQLVGRGDVNFILTLLILMALHPLCCLGTGIFAGLDIKARWWLVLTGPVLALCGDLIFYDMEADFLFYAWVNLLSGVLGLGITALIKQLSKRYR</sequence>
<organism evidence="3 5">
    <name type="scientific">Acutalibacter muris</name>
    <dbReference type="NCBI Taxonomy" id="1796620"/>
    <lineage>
        <taxon>Bacteria</taxon>
        <taxon>Bacillati</taxon>
        <taxon>Bacillota</taxon>
        <taxon>Clostridia</taxon>
        <taxon>Eubacteriales</taxon>
        <taxon>Acutalibacteraceae</taxon>
        <taxon>Acutalibacter</taxon>
    </lineage>
</organism>
<dbReference type="KEGG" id="amur:ADH66_19485"/>
<dbReference type="AlphaFoldDB" id="A0A1Z2XW32"/>
<evidence type="ECO:0000313" key="4">
    <source>
        <dbReference type="Proteomes" id="UP000196710"/>
    </source>
</evidence>
<protein>
    <submittedName>
        <fullName evidence="3">Uncharacterized protein</fullName>
    </submittedName>
</protein>
<dbReference type="Proteomes" id="UP000196710">
    <property type="component" value="Chromosome"/>
</dbReference>
<evidence type="ECO:0000313" key="5">
    <source>
        <dbReference type="Proteomes" id="UP000596035"/>
    </source>
</evidence>
<feature type="transmembrane region" description="Helical" evidence="1">
    <location>
        <begin position="63"/>
        <end position="81"/>
    </location>
</feature>
<reference evidence="4" key="2">
    <citation type="submission" date="2017-05" db="EMBL/GenBank/DDBJ databases">
        <title>Improved OligoMM genomes.</title>
        <authorList>
            <person name="Garzetti D."/>
        </authorList>
    </citation>
    <scope>NUCLEOTIDE SEQUENCE [LARGE SCALE GENOMIC DNA]</scope>
    <source>
        <strain evidence="4">KB18</strain>
    </source>
</reference>
<keyword evidence="1" id="KW-0472">Membrane</keyword>
<reference evidence="2" key="1">
    <citation type="journal article" date="2017" name="Genome Announc.">
        <title>High-Quality Whole-Genome Sequences of the Oligo-Mouse-Microbiota Bacterial Community.</title>
        <authorList>
            <person name="Garzetti D."/>
            <person name="Brugiroux S."/>
            <person name="Bunk B."/>
            <person name="Pukall R."/>
            <person name="McCoy K.D."/>
            <person name="Macpherson A.J."/>
            <person name="Stecher B."/>
        </authorList>
    </citation>
    <scope>NUCLEOTIDE SEQUENCE</scope>
    <source>
        <strain evidence="2">KB18</strain>
    </source>
</reference>
<gene>
    <name evidence="2" type="ORF">ADH66_19485</name>
    <name evidence="3" type="ORF">I5Q82_09915</name>
</gene>
<dbReference type="EMBL" id="CP065321">
    <property type="protein sequence ID" value="QQR31920.1"/>
    <property type="molecule type" value="Genomic_DNA"/>
</dbReference>
<evidence type="ECO:0000256" key="1">
    <source>
        <dbReference type="SAM" id="Phobius"/>
    </source>
</evidence>
<keyword evidence="4" id="KW-1185">Reference proteome</keyword>